<evidence type="ECO:0000256" key="10">
    <source>
        <dbReference type="ARBA" id="ARBA00022573"/>
    </source>
</evidence>
<dbReference type="GO" id="GO:0009236">
    <property type="term" value="P:cobalamin biosynthetic process"/>
    <property type="evidence" value="ECO:0007669"/>
    <property type="project" value="UniProtKB-UniPathway"/>
</dbReference>
<accession>A0A1Z5HQH1</accession>
<comment type="function">
    <text evidence="4">Catalyzes ATP-dependent phosphorylation of adenosylcobinamide and addition of GMP to adenosylcobinamide phosphate.</text>
</comment>
<dbReference type="Proteomes" id="UP000197032">
    <property type="component" value="Unassembled WGS sequence"/>
</dbReference>
<dbReference type="AlphaFoldDB" id="A0A1Z5HQH1"/>
<organism evidence="20 21">
    <name type="scientific">Calderihabitans maritimus</name>
    <dbReference type="NCBI Taxonomy" id="1246530"/>
    <lineage>
        <taxon>Bacteria</taxon>
        <taxon>Bacillati</taxon>
        <taxon>Bacillota</taxon>
        <taxon>Clostridia</taxon>
        <taxon>Neomoorellales</taxon>
        <taxon>Calderihabitantaceae</taxon>
        <taxon>Calderihabitans</taxon>
    </lineage>
</organism>
<evidence type="ECO:0000256" key="9">
    <source>
        <dbReference type="ARBA" id="ARBA00012523"/>
    </source>
</evidence>
<dbReference type="GO" id="GO:0005524">
    <property type="term" value="F:ATP binding"/>
    <property type="evidence" value="ECO:0007669"/>
    <property type="project" value="UniProtKB-KW"/>
</dbReference>
<dbReference type="InterPro" id="IPR003203">
    <property type="entry name" value="CobU/CobP"/>
</dbReference>
<feature type="binding site" evidence="19">
    <location>
        <begin position="53"/>
        <end position="56"/>
    </location>
    <ligand>
        <name>GTP</name>
        <dbReference type="ChEBI" id="CHEBI:37565"/>
    </ligand>
</feature>
<dbReference type="NCBIfam" id="NF004469">
    <property type="entry name" value="PRK05800.1"/>
    <property type="match status" value="1"/>
</dbReference>
<comment type="pathway">
    <text evidence="6">Cofactor biosynthesis; adenosylcobalamin biosynthesis; adenosylcobalamin from cob(II)yrinate a,c-diamide: step 5/7.</text>
</comment>
<evidence type="ECO:0000313" key="21">
    <source>
        <dbReference type="Proteomes" id="UP000197032"/>
    </source>
</evidence>
<comment type="catalytic activity">
    <reaction evidence="3">
        <text>adenosylcob(III)inamide + GTP = adenosylcob(III)inamide phosphate + GDP + H(+)</text>
        <dbReference type="Rhea" id="RHEA:15765"/>
        <dbReference type="ChEBI" id="CHEBI:2480"/>
        <dbReference type="ChEBI" id="CHEBI:15378"/>
        <dbReference type="ChEBI" id="CHEBI:37565"/>
        <dbReference type="ChEBI" id="CHEBI:58189"/>
        <dbReference type="ChEBI" id="CHEBI:58502"/>
        <dbReference type="EC" id="2.7.1.156"/>
    </reaction>
</comment>
<dbReference type="CDD" id="cd00544">
    <property type="entry name" value="CobU"/>
    <property type="match status" value="1"/>
</dbReference>
<keyword evidence="20" id="KW-0548">Nucleotidyltransferase</keyword>
<evidence type="ECO:0000256" key="3">
    <source>
        <dbReference type="ARBA" id="ARBA00001522"/>
    </source>
</evidence>
<keyword evidence="10" id="KW-0169">Cobalamin biosynthesis</keyword>
<feature type="binding site" evidence="19">
    <location>
        <begin position="11"/>
        <end position="18"/>
    </location>
    <ligand>
        <name>GTP</name>
        <dbReference type="ChEBI" id="CHEBI:37565"/>
    </ligand>
</feature>
<comment type="caution">
    <text evidence="20">The sequence shown here is derived from an EMBL/GenBank/DDBJ whole genome shotgun (WGS) entry which is preliminary data.</text>
</comment>
<dbReference type="GO" id="GO:0005525">
    <property type="term" value="F:GTP binding"/>
    <property type="evidence" value="ECO:0007669"/>
    <property type="project" value="UniProtKB-KW"/>
</dbReference>
<dbReference type="UniPathway" id="UPA00148">
    <property type="reaction ID" value="UER00236"/>
</dbReference>
<evidence type="ECO:0000256" key="16">
    <source>
        <dbReference type="ARBA" id="ARBA00029570"/>
    </source>
</evidence>
<comment type="pathway">
    <text evidence="5">Cofactor biosynthesis; adenosylcobalamin biosynthesis; adenosylcobalamin from cob(II)yrinate a,c-diamide: step 6/7.</text>
</comment>
<proteinExistence type="inferred from homology"/>
<dbReference type="RefSeq" id="WP_088553046.1">
    <property type="nucleotide sequence ID" value="NZ_BDGJ01000018.1"/>
</dbReference>
<dbReference type="Gene3D" id="3.40.50.300">
    <property type="entry name" value="P-loop containing nucleotide triphosphate hydrolases"/>
    <property type="match status" value="1"/>
</dbReference>
<dbReference type="PANTHER" id="PTHR34848:SF1">
    <property type="entry name" value="BIFUNCTIONAL ADENOSYLCOBALAMIN BIOSYNTHESIS PROTEIN COBU"/>
    <property type="match status" value="1"/>
</dbReference>
<evidence type="ECO:0000256" key="14">
    <source>
        <dbReference type="ARBA" id="ARBA00022840"/>
    </source>
</evidence>
<comment type="similarity">
    <text evidence="7">Belongs to the CobU/CobP family.</text>
</comment>
<evidence type="ECO:0000256" key="17">
    <source>
        <dbReference type="ARBA" id="ARBA00030571"/>
    </source>
</evidence>
<feature type="binding site" evidence="19">
    <location>
        <position position="86"/>
    </location>
    <ligand>
        <name>GTP</name>
        <dbReference type="ChEBI" id="CHEBI:37565"/>
    </ligand>
</feature>
<evidence type="ECO:0000256" key="5">
    <source>
        <dbReference type="ARBA" id="ARBA00004692"/>
    </source>
</evidence>
<dbReference type="EC" id="2.7.7.62" evidence="9"/>
<dbReference type="SUPFAM" id="SSF52540">
    <property type="entry name" value="P-loop containing nucleoside triphosphate hydrolases"/>
    <property type="match status" value="1"/>
</dbReference>
<dbReference type="PIRSF" id="PIRSF006135">
    <property type="entry name" value="CobU"/>
    <property type="match status" value="1"/>
</dbReference>
<dbReference type="EMBL" id="BDGJ01000018">
    <property type="protein sequence ID" value="GAW91530.1"/>
    <property type="molecule type" value="Genomic_DNA"/>
</dbReference>
<dbReference type="InterPro" id="IPR027417">
    <property type="entry name" value="P-loop_NTPase"/>
</dbReference>
<evidence type="ECO:0000256" key="6">
    <source>
        <dbReference type="ARBA" id="ARBA00005159"/>
    </source>
</evidence>
<keyword evidence="11 20" id="KW-0808">Transferase</keyword>
<evidence type="ECO:0000256" key="4">
    <source>
        <dbReference type="ARBA" id="ARBA00003889"/>
    </source>
</evidence>
<name>A0A1Z5HQH1_9FIRM</name>
<dbReference type="PANTHER" id="PTHR34848">
    <property type="match status" value="1"/>
</dbReference>
<evidence type="ECO:0000256" key="2">
    <source>
        <dbReference type="ARBA" id="ARBA00000711"/>
    </source>
</evidence>
<keyword evidence="15 19" id="KW-0342">GTP-binding</keyword>
<protein>
    <recommendedName>
        <fullName evidence="16">Adenosylcobinamide kinase</fullName>
        <ecNumber evidence="8">2.7.1.156</ecNumber>
        <ecNumber evidence="9">2.7.7.62</ecNumber>
    </recommendedName>
    <alternativeName>
        <fullName evidence="17">Adenosylcobinamide-phosphate guanylyltransferase</fullName>
    </alternativeName>
</protein>
<evidence type="ECO:0000256" key="1">
    <source>
        <dbReference type="ARBA" id="ARBA00000312"/>
    </source>
</evidence>
<evidence type="ECO:0000256" key="8">
    <source>
        <dbReference type="ARBA" id="ARBA00012016"/>
    </source>
</evidence>
<evidence type="ECO:0000256" key="19">
    <source>
        <dbReference type="PIRSR" id="PIRSR006135-2"/>
    </source>
</evidence>
<feature type="binding site" evidence="19">
    <location>
        <position position="64"/>
    </location>
    <ligand>
        <name>GTP</name>
        <dbReference type="ChEBI" id="CHEBI:37565"/>
    </ligand>
</feature>
<dbReference type="Pfam" id="PF02283">
    <property type="entry name" value="CobU"/>
    <property type="match status" value="1"/>
</dbReference>
<feature type="active site" description="GMP-histidine intermediate" evidence="18">
    <location>
        <position position="52"/>
    </location>
</feature>
<keyword evidence="12 19" id="KW-0547">Nucleotide-binding</keyword>
<comment type="catalytic activity">
    <reaction evidence="2">
        <text>adenosylcob(III)inamide phosphate + GTP + H(+) = adenosylcob(III)inamide-GDP + diphosphate</text>
        <dbReference type="Rhea" id="RHEA:22712"/>
        <dbReference type="ChEBI" id="CHEBI:15378"/>
        <dbReference type="ChEBI" id="CHEBI:33019"/>
        <dbReference type="ChEBI" id="CHEBI:37565"/>
        <dbReference type="ChEBI" id="CHEBI:58502"/>
        <dbReference type="ChEBI" id="CHEBI:60487"/>
        <dbReference type="EC" id="2.7.7.62"/>
    </reaction>
</comment>
<comment type="catalytic activity">
    <reaction evidence="1">
        <text>adenosylcob(III)inamide + ATP = adenosylcob(III)inamide phosphate + ADP + H(+)</text>
        <dbReference type="Rhea" id="RHEA:15769"/>
        <dbReference type="ChEBI" id="CHEBI:2480"/>
        <dbReference type="ChEBI" id="CHEBI:15378"/>
        <dbReference type="ChEBI" id="CHEBI:30616"/>
        <dbReference type="ChEBI" id="CHEBI:58502"/>
        <dbReference type="ChEBI" id="CHEBI:456216"/>
        <dbReference type="EC" id="2.7.1.156"/>
    </reaction>
</comment>
<dbReference type="OrthoDB" id="9799422at2"/>
<keyword evidence="13" id="KW-0418">Kinase</keyword>
<evidence type="ECO:0000313" key="20">
    <source>
        <dbReference type="EMBL" id="GAW91530.1"/>
    </source>
</evidence>
<evidence type="ECO:0000256" key="11">
    <source>
        <dbReference type="ARBA" id="ARBA00022679"/>
    </source>
</evidence>
<dbReference type="GO" id="GO:0043752">
    <property type="term" value="F:adenosylcobinamide kinase activity"/>
    <property type="evidence" value="ECO:0007669"/>
    <property type="project" value="UniProtKB-EC"/>
</dbReference>
<gene>
    <name evidence="20" type="ORF">KKC1_06910</name>
</gene>
<evidence type="ECO:0000256" key="12">
    <source>
        <dbReference type="ARBA" id="ARBA00022741"/>
    </source>
</evidence>
<keyword evidence="21" id="KW-1185">Reference proteome</keyword>
<dbReference type="EC" id="2.7.1.156" evidence="8"/>
<evidence type="ECO:0000256" key="13">
    <source>
        <dbReference type="ARBA" id="ARBA00022777"/>
    </source>
</evidence>
<evidence type="ECO:0000256" key="15">
    <source>
        <dbReference type="ARBA" id="ARBA00023134"/>
    </source>
</evidence>
<evidence type="ECO:0000256" key="7">
    <source>
        <dbReference type="ARBA" id="ARBA00007490"/>
    </source>
</evidence>
<sequence>MVRGKLIFVTGGARSGKSSYAERMAAELGEKVVYLATAQARDEEMKRRIATHKARRPAHWVTIEEPLAVAEVIRQQGPRTEVILLDCLTVLVSNLLLQEENKYQTEETAEENEVRILNTIDDMITAARESPCHVIVVSNEVGMGVVPPYPMGRLYRDLIGKANQMVAEAADEVFFLVSGIPLKIKG</sequence>
<reference evidence="21" key="1">
    <citation type="journal article" date="2017" name="Appl. Environ. Microbiol.">
        <title>Genomic analysis of Calderihabitans maritimus KKC1, a thermophilic hydrogenogenic carboxydotrophic bacterium isolated from marine sediment.</title>
        <authorList>
            <person name="Omae K."/>
            <person name="Yoneda Y."/>
            <person name="Fukuyama Y."/>
            <person name="Yoshida T."/>
            <person name="Sako Y."/>
        </authorList>
    </citation>
    <scope>NUCLEOTIDE SEQUENCE [LARGE SCALE GENOMIC DNA]</scope>
    <source>
        <strain evidence="21">KKC1</strain>
    </source>
</reference>
<evidence type="ECO:0000256" key="18">
    <source>
        <dbReference type="PIRSR" id="PIRSR006135-1"/>
    </source>
</evidence>
<feature type="binding site" evidence="19">
    <location>
        <begin position="36"/>
        <end position="38"/>
    </location>
    <ligand>
        <name>GTP</name>
        <dbReference type="ChEBI" id="CHEBI:37565"/>
    </ligand>
</feature>
<dbReference type="GO" id="GO:0008820">
    <property type="term" value="F:cobinamide phosphate guanylyltransferase activity"/>
    <property type="evidence" value="ECO:0007669"/>
    <property type="project" value="UniProtKB-EC"/>
</dbReference>
<keyword evidence="14" id="KW-0067">ATP-binding</keyword>